<evidence type="ECO:0000259" key="4">
    <source>
        <dbReference type="SMART" id="SM00852"/>
    </source>
</evidence>
<dbReference type="PROSITE" id="PS01078">
    <property type="entry name" value="MOCF_BIOSYNTHESIS_1"/>
    <property type="match status" value="1"/>
</dbReference>
<comment type="function">
    <text evidence="1">May be involved in the biosynthesis of molybdopterin.</text>
</comment>
<keyword evidence="3" id="KW-0501">Molybdenum cofactor biosynthesis</keyword>
<protein>
    <submittedName>
        <fullName evidence="5">Molybdenum cofactor biosynthesis protein</fullName>
    </submittedName>
</protein>
<dbReference type="InterPro" id="IPR036425">
    <property type="entry name" value="MoaB/Mog-like_dom_sf"/>
</dbReference>
<evidence type="ECO:0000256" key="3">
    <source>
        <dbReference type="ARBA" id="ARBA00023150"/>
    </source>
</evidence>
<accession>A0A3P7PIQ8</accession>
<evidence type="ECO:0000256" key="2">
    <source>
        <dbReference type="ARBA" id="ARBA00005046"/>
    </source>
</evidence>
<feature type="domain" description="MoaB/Mog" evidence="4">
    <location>
        <begin position="5"/>
        <end position="149"/>
    </location>
</feature>
<dbReference type="SMART" id="SM00852">
    <property type="entry name" value="MoCF_biosynth"/>
    <property type="match status" value="1"/>
</dbReference>
<dbReference type="InterPro" id="IPR001453">
    <property type="entry name" value="MoaB/Mog_dom"/>
</dbReference>
<dbReference type="PANTHER" id="PTHR43764">
    <property type="entry name" value="MOLYBDENUM COFACTOR BIOSYNTHESIS"/>
    <property type="match status" value="1"/>
</dbReference>
<dbReference type="AlphaFoldDB" id="A0A3P7PIQ8"/>
<sequence length="165" mass="17654">MYTVGIITASDKGAKGERVDLSGKLIEEIMTEAGYKVLKYIMLPDDAIGLSNEMVFMADELKINLILTTGGTGFSQRDVTPEATMNIIQKDAPGIAEAIRHNSLNITPKAMLSRGVSGIRGNTLIVNLPGSPKAVKESLTFILDPLLHGLQILVGDTSECGELPK</sequence>
<comment type="pathway">
    <text evidence="2">Cofactor biosynthesis; molybdopterin biosynthesis.</text>
</comment>
<evidence type="ECO:0000313" key="6">
    <source>
        <dbReference type="Proteomes" id="UP000279029"/>
    </source>
</evidence>
<dbReference type="NCBIfam" id="TIGR00177">
    <property type="entry name" value="molyb_syn"/>
    <property type="match status" value="1"/>
</dbReference>
<proteinExistence type="predicted"/>
<dbReference type="RefSeq" id="WP_125137894.1">
    <property type="nucleotide sequence ID" value="NZ_LR130778.1"/>
</dbReference>
<dbReference type="PANTHER" id="PTHR43764:SF1">
    <property type="entry name" value="MOLYBDOPTERIN MOLYBDOTRANSFERASE"/>
    <property type="match status" value="1"/>
</dbReference>
<dbReference type="GO" id="GO:0006777">
    <property type="term" value="P:Mo-molybdopterin cofactor biosynthetic process"/>
    <property type="evidence" value="ECO:0007669"/>
    <property type="project" value="UniProtKB-KW"/>
</dbReference>
<dbReference type="InterPro" id="IPR008284">
    <property type="entry name" value="MoCF_biosynth_CS"/>
</dbReference>
<dbReference type="OrthoDB" id="9784492at2"/>
<dbReference type="SUPFAM" id="SSF53218">
    <property type="entry name" value="Molybdenum cofactor biosynthesis proteins"/>
    <property type="match status" value="1"/>
</dbReference>
<dbReference type="Proteomes" id="UP000279029">
    <property type="component" value="Chromosome"/>
</dbReference>
<dbReference type="EMBL" id="LR130778">
    <property type="protein sequence ID" value="VDN48818.1"/>
    <property type="molecule type" value="Genomic_DNA"/>
</dbReference>
<dbReference type="CDD" id="cd00886">
    <property type="entry name" value="MogA_MoaB"/>
    <property type="match status" value="1"/>
</dbReference>
<dbReference type="Gene3D" id="3.40.980.10">
    <property type="entry name" value="MoaB/Mog-like domain"/>
    <property type="match status" value="1"/>
</dbReference>
<dbReference type="Pfam" id="PF00994">
    <property type="entry name" value="MoCF_biosynth"/>
    <property type="match status" value="1"/>
</dbReference>
<reference evidence="5 6" key="1">
    <citation type="submission" date="2018-09" db="EMBL/GenBank/DDBJ databases">
        <authorList>
            <person name="Postec A."/>
        </authorList>
    </citation>
    <scope>NUCLEOTIDE SEQUENCE [LARGE SCALE GENOMIC DNA]</scope>
    <source>
        <strain evidence="5">70B-A</strain>
    </source>
</reference>
<keyword evidence="6" id="KW-1185">Reference proteome</keyword>
<gene>
    <name evidence="5" type="ORF">PATL70BA_2908</name>
</gene>
<name>A0A3P7PIQ8_9FIRM</name>
<organism evidence="5 6">
    <name type="scientific">Petrocella atlantisensis</name>
    <dbReference type="NCBI Taxonomy" id="2173034"/>
    <lineage>
        <taxon>Bacteria</taxon>
        <taxon>Bacillati</taxon>
        <taxon>Bacillota</taxon>
        <taxon>Clostridia</taxon>
        <taxon>Lachnospirales</taxon>
        <taxon>Vallitaleaceae</taxon>
        <taxon>Petrocella</taxon>
    </lineage>
</organism>
<evidence type="ECO:0000313" key="5">
    <source>
        <dbReference type="EMBL" id="VDN48818.1"/>
    </source>
</evidence>
<dbReference type="UniPathway" id="UPA00344"/>
<dbReference type="InterPro" id="IPR051920">
    <property type="entry name" value="MPT_Adenylyltrnsfr/MoaC-Rel"/>
</dbReference>
<dbReference type="KEGG" id="cbar:PATL70BA_2908"/>
<evidence type="ECO:0000256" key="1">
    <source>
        <dbReference type="ARBA" id="ARBA00003487"/>
    </source>
</evidence>